<name>A0ABD5NVG6_9EURY</name>
<dbReference type="InterPro" id="IPR050832">
    <property type="entry name" value="Bact_Acetyltransf"/>
</dbReference>
<dbReference type="EMBL" id="JBHSDJ010000010">
    <property type="protein sequence ID" value="MFC4246068.1"/>
    <property type="molecule type" value="Genomic_DNA"/>
</dbReference>
<dbReference type="SUPFAM" id="SSF55729">
    <property type="entry name" value="Acyl-CoA N-acyltransferases (Nat)"/>
    <property type="match status" value="1"/>
</dbReference>
<proteinExistence type="predicted"/>
<feature type="domain" description="N-acetyltransferase" evidence="3">
    <location>
        <begin position="1"/>
        <end position="130"/>
    </location>
</feature>
<gene>
    <name evidence="4" type="ORF">ACFOZ7_03525</name>
</gene>
<dbReference type="InterPro" id="IPR016181">
    <property type="entry name" value="Acyl_CoA_acyltransferase"/>
</dbReference>
<evidence type="ECO:0000256" key="1">
    <source>
        <dbReference type="ARBA" id="ARBA00022679"/>
    </source>
</evidence>
<sequence length="144" mass="16326">MYLRYDSENRSMGLPPARRELVEAWLDALLDRGVHFVARQAGQLVGHGAYVRSATSEPKVLVFVDTDHYDRGIGSELCRHVVAHAAEAGHESLELDVGSTNERAIHVYRRMGFEIVERRDTTLRMRLPFDSTVVETVRLPPAKR</sequence>
<keyword evidence="1 4" id="KW-0808">Transferase</keyword>
<dbReference type="PANTHER" id="PTHR43877">
    <property type="entry name" value="AMINOALKYLPHOSPHONATE N-ACETYLTRANSFERASE-RELATED-RELATED"/>
    <property type="match status" value="1"/>
</dbReference>
<dbReference type="InterPro" id="IPR000182">
    <property type="entry name" value="GNAT_dom"/>
</dbReference>
<dbReference type="AlphaFoldDB" id="A0ABD5NVG6"/>
<dbReference type="EC" id="2.3.-.-" evidence="4"/>
<keyword evidence="2 4" id="KW-0012">Acyltransferase</keyword>
<comment type="caution">
    <text evidence="4">The sequence shown here is derived from an EMBL/GenBank/DDBJ whole genome shotgun (WGS) entry which is preliminary data.</text>
</comment>
<evidence type="ECO:0000313" key="5">
    <source>
        <dbReference type="Proteomes" id="UP001595821"/>
    </source>
</evidence>
<evidence type="ECO:0000313" key="4">
    <source>
        <dbReference type="EMBL" id="MFC4246068.1"/>
    </source>
</evidence>
<dbReference type="Proteomes" id="UP001595821">
    <property type="component" value="Unassembled WGS sequence"/>
</dbReference>
<evidence type="ECO:0000256" key="2">
    <source>
        <dbReference type="ARBA" id="ARBA00023315"/>
    </source>
</evidence>
<dbReference type="CDD" id="cd04301">
    <property type="entry name" value="NAT_SF"/>
    <property type="match status" value="1"/>
</dbReference>
<accession>A0ABD5NVG6</accession>
<evidence type="ECO:0000259" key="3">
    <source>
        <dbReference type="PROSITE" id="PS51186"/>
    </source>
</evidence>
<dbReference type="RefSeq" id="WP_377070539.1">
    <property type="nucleotide sequence ID" value="NZ_JBHSDJ010000010.1"/>
</dbReference>
<dbReference type="PROSITE" id="PS51186">
    <property type="entry name" value="GNAT"/>
    <property type="match status" value="1"/>
</dbReference>
<dbReference type="GO" id="GO:0016746">
    <property type="term" value="F:acyltransferase activity"/>
    <property type="evidence" value="ECO:0007669"/>
    <property type="project" value="UniProtKB-KW"/>
</dbReference>
<reference evidence="4 5" key="1">
    <citation type="journal article" date="2014" name="Int. J. Syst. Evol. Microbiol.">
        <title>Complete genome sequence of Corynebacterium casei LMG S-19264T (=DSM 44701T), isolated from a smear-ripened cheese.</title>
        <authorList>
            <consortium name="US DOE Joint Genome Institute (JGI-PGF)"/>
            <person name="Walter F."/>
            <person name="Albersmeier A."/>
            <person name="Kalinowski J."/>
            <person name="Ruckert C."/>
        </authorList>
    </citation>
    <scope>NUCLEOTIDE SEQUENCE [LARGE SCALE GENOMIC DNA]</scope>
    <source>
        <strain evidence="4 5">IBRC-M 10912</strain>
    </source>
</reference>
<protein>
    <submittedName>
        <fullName evidence="4">GNAT family N-acetyltransferase</fullName>
        <ecNumber evidence="4">2.3.-.-</ecNumber>
    </submittedName>
</protein>
<dbReference type="Gene3D" id="3.40.630.30">
    <property type="match status" value="1"/>
</dbReference>
<organism evidence="4 5">
    <name type="scientific">Natribaculum luteum</name>
    <dbReference type="NCBI Taxonomy" id="1586232"/>
    <lineage>
        <taxon>Archaea</taxon>
        <taxon>Methanobacteriati</taxon>
        <taxon>Methanobacteriota</taxon>
        <taxon>Stenosarchaea group</taxon>
        <taxon>Halobacteria</taxon>
        <taxon>Halobacteriales</taxon>
        <taxon>Natrialbaceae</taxon>
        <taxon>Natribaculum</taxon>
    </lineage>
</organism>
<dbReference type="Pfam" id="PF00583">
    <property type="entry name" value="Acetyltransf_1"/>
    <property type="match status" value="1"/>
</dbReference>